<evidence type="ECO:0008006" key="4">
    <source>
        <dbReference type="Google" id="ProtNLM"/>
    </source>
</evidence>
<evidence type="ECO:0000256" key="1">
    <source>
        <dbReference type="SAM" id="SignalP"/>
    </source>
</evidence>
<feature type="signal peptide" evidence="1">
    <location>
        <begin position="1"/>
        <end position="20"/>
    </location>
</feature>
<dbReference type="EMBL" id="VZQQ01000002">
    <property type="protein sequence ID" value="MBC8745565.1"/>
    <property type="molecule type" value="Genomic_DNA"/>
</dbReference>
<accession>A0ABR7PGR1</accession>
<gene>
    <name evidence="2" type="ORF">F6X42_02620</name>
</gene>
<dbReference type="RefSeq" id="WP_187632713.1">
    <property type="nucleotide sequence ID" value="NZ_VZQQ01000002.1"/>
</dbReference>
<reference evidence="2 3" key="1">
    <citation type="submission" date="2019-09" db="EMBL/GenBank/DDBJ databases">
        <title>Paraburkholderia podalyriae sp. nov., A South African Podalyria-associated rhizobium.</title>
        <authorList>
            <person name="Mavima L."/>
            <person name="Beukes C.W."/>
            <person name="Palmer M."/>
            <person name="De Meyer S.E."/>
            <person name="James E.K."/>
            <person name="Maluk M."/>
            <person name="Avontuur J.R."/>
            <person name="Chan W.Y."/>
            <person name="Venter S.N."/>
            <person name="Steenkamp E.T."/>
        </authorList>
    </citation>
    <scope>NUCLEOTIDE SEQUENCE [LARGE SCALE GENOMIC DNA]</scope>
    <source>
        <strain evidence="2 3">WC7.3b</strain>
    </source>
</reference>
<evidence type="ECO:0000313" key="3">
    <source>
        <dbReference type="Proteomes" id="UP000736373"/>
    </source>
</evidence>
<sequence>MIRTLIGLIFVALLNGCAYSSEQAHRAPLAQTATTRTVDYAGLPCGNQYVHVKSPPCYFPREAQIPAATLQAGTASSH</sequence>
<evidence type="ECO:0000313" key="2">
    <source>
        <dbReference type="EMBL" id="MBC8745565.1"/>
    </source>
</evidence>
<name>A0ABR7PGR1_9BURK</name>
<comment type="caution">
    <text evidence="2">The sequence shown here is derived from an EMBL/GenBank/DDBJ whole genome shotgun (WGS) entry which is preliminary data.</text>
</comment>
<keyword evidence="1" id="KW-0732">Signal</keyword>
<feature type="chain" id="PRO_5045989775" description="Lipoprotein" evidence="1">
    <location>
        <begin position="21"/>
        <end position="78"/>
    </location>
</feature>
<protein>
    <recommendedName>
        <fullName evidence="4">Lipoprotein</fullName>
    </recommendedName>
</protein>
<dbReference type="Proteomes" id="UP000736373">
    <property type="component" value="Unassembled WGS sequence"/>
</dbReference>
<keyword evidence="3" id="KW-1185">Reference proteome</keyword>
<proteinExistence type="predicted"/>
<organism evidence="2 3">
    <name type="scientific">Paraburkholderia podalyriae</name>
    <dbReference type="NCBI Taxonomy" id="1938811"/>
    <lineage>
        <taxon>Bacteria</taxon>
        <taxon>Pseudomonadati</taxon>
        <taxon>Pseudomonadota</taxon>
        <taxon>Betaproteobacteria</taxon>
        <taxon>Burkholderiales</taxon>
        <taxon>Burkholderiaceae</taxon>
        <taxon>Paraburkholderia</taxon>
    </lineage>
</organism>